<dbReference type="PANTHER" id="PTHR12581">
    <property type="entry name" value="HIV-1 REV BINDING PROTEIN 2, 3"/>
    <property type="match status" value="1"/>
</dbReference>
<comment type="similarity">
    <text evidence="2">Belongs to the KRR1 family.</text>
</comment>
<evidence type="ECO:0000256" key="8">
    <source>
        <dbReference type="ARBA" id="ARBA00032993"/>
    </source>
</evidence>
<proteinExistence type="inferred from homology"/>
<name>A0AAW1WV27_RUBAR</name>
<dbReference type="Proteomes" id="UP001457282">
    <property type="component" value="Unassembled WGS sequence"/>
</dbReference>
<dbReference type="AlphaFoldDB" id="A0AAW1WV27"/>
<organism evidence="11 12">
    <name type="scientific">Rubus argutus</name>
    <name type="common">Southern blackberry</name>
    <dbReference type="NCBI Taxonomy" id="59490"/>
    <lineage>
        <taxon>Eukaryota</taxon>
        <taxon>Viridiplantae</taxon>
        <taxon>Streptophyta</taxon>
        <taxon>Embryophyta</taxon>
        <taxon>Tracheophyta</taxon>
        <taxon>Spermatophyta</taxon>
        <taxon>Magnoliopsida</taxon>
        <taxon>eudicotyledons</taxon>
        <taxon>Gunneridae</taxon>
        <taxon>Pentapetalae</taxon>
        <taxon>rosids</taxon>
        <taxon>fabids</taxon>
        <taxon>Rosales</taxon>
        <taxon>Rosaceae</taxon>
        <taxon>Rosoideae</taxon>
        <taxon>Rosoideae incertae sedis</taxon>
        <taxon>Rubus</taxon>
    </lineage>
</organism>
<reference evidence="11 12" key="1">
    <citation type="journal article" date="2023" name="G3 (Bethesda)">
        <title>A chromosome-length genome assembly and annotation of blackberry (Rubus argutus, cv. 'Hillquist').</title>
        <authorList>
            <person name="Bruna T."/>
            <person name="Aryal R."/>
            <person name="Dudchenko O."/>
            <person name="Sargent D.J."/>
            <person name="Mead D."/>
            <person name="Buti M."/>
            <person name="Cavallini A."/>
            <person name="Hytonen T."/>
            <person name="Andres J."/>
            <person name="Pham M."/>
            <person name="Weisz D."/>
            <person name="Mascagni F."/>
            <person name="Usai G."/>
            <person name="Natali L."/>
            <person name="Bassil N."/>
            <person name="Fernandez G.E."/>
            <person name="Lomsadze A."/>
            <person name="Armour M."/>
            <person name="Olukolu B."/>
            <person name="Poorten T."/>
            <person name="Britton C."/>
            <person name="Davik J."/>
            <person name="Ashrafi H."/>
            <person name="Aiden E.L."/>
            <person name="Borodovsky M."/>
            <person name="Worthington M."/>
        </authorList>
    </citation>
    <scope>NUCLEOTIDE SEQUENCE [LARGE SCALE GENOMIC DNA]</scope>
    <source>
        <strain evidence="11">PI 553951</strain>
    </source>
</reference>
<keyword evidence="12" id="KW-1185">Reference proteome</keyword>
<dbReference type="InterPro" id="IPR036612">
    <property type="entry name" value="KH_dom_type_1_sf"/>
</dbReference>
<feature type="region of interest" description="Disordered" evidence="9">
    <location>
        <begin position="1"/>
        <end position="57"/>
    </location>
</feature>
<evidence type="ECO:0000256" key="6">
    <source>
        <dbReference type="ARBA" id="ARBA00023242"/>
    </source>
</evidence>
<evidence type="ECO:0000256" key="9">
    <source>
        <dbReference type="SAM" id="MobiDB-lite"/>
    </source>
</evidence>
<evidence type="ECO:0000256" key="5">
    <source>
        <dbReference type="ARBA" id="ARBA00022884"/>
    </source>
</evidence>
<dbReference type="GO" id="GO:0006364">
    <property type="term" value="P:rRNA processing"/>
    <property type="evidence" value="ECO:0007669"/>
    <property type="project" value="UniProtKB-KW"/>
</dbReference>
<feature type="domain" description="KRR1 small subunit processome component first KH" evidence="10">
    <location>
        <begin position="326"/>
        <end position="398"/>
    </location>
</feature>
<keyword evidence="7" id="KW-0687">Ribonucleoprotein</keyword>
<feature type="domain" description="KRR1 small subunit processome component first KH" evidence="10">
    <location>
        <begin position="135"/>
        <end position="199"/>
    </location>
</feature>
<evidence type="ECO:0000259" key="10">
    <source>
        <dbReference type="Pfam" id="PF17903"/>
    </source>
</evidence>
<keyword evidence="4" id="KW-0698">rRNA processing</keyword>
<keyword evidence="3" id="KW-0690">Ribosome biogenesis</keyword>
<evidence type="ECO:0000256" key="7">
    <source>
        <dbReference type="ARBA" id="ARBA00023274"/>
    </source>
</evidence>
<feature type="compositionally biased region" description="Basic and acidic residues" evidence="9">
    <location>
        <begin position="15"/>
        <end position="39"/>
    </location>
</feature>
<dbReference type="GO" id="GO:0032040">
    <property type="term" value="C:small-subunit processome"/>
    <property type="evidence" value="ECO:0007669"/>
    <property type="project" value="TreeGrafter"/>
</dbReference>
<evidence type="ECO:0000256" key="2">
    <source>
        <dbReference type="ARBA" id="ARBA00009344"/>
    </source>
</evidence>
<dbReference type="EMBL" id="JBEDUW010000005">
    <property type="protein sequence ID" value="KAK9927936.1"/>
    <property type="molecule type" value="Genomic_DNA"/>
</dbReference>
<comment type="caution">
    <text evidence="11">The sequence shown here is derived from an EMBL/GenBank/DDBJ whole genome shotgun (WGS) entry which is preliminary data.</text>
</comment>
<protein>
    <recommendedName>
        <fullName evidence="8">KRR-R motif-containing protein 1</fullName>
    </recommendedName>
</protein>
<dbReference type="Pfam" id="PF17903">
    <property type="entry name" value="KH_KRR1_1st"/>
    <property type="match status" value="2"/>
</dbReference>
<evidence type="ECO:0000313" key="11">
    <source>
        <dbReference type="EMBL" id="KAK9927936.1"/>
    </source>
</evidence>
<evidence type="ECO:0000256" key="1">
    <source>
        <dbReference type="ARBA" id="ARBA00004604"/>
    </source>
</evidence>
<dbReference type="InterPro" id="IPR041174">
    <property type="entry name" value="KRR1-like_KH1"/>
</dbReference>
<comment type="subcellular location">
    <subcellularLocation>
        <location evidence="1">Nucleus</location>
        <location evidence="1">Nucleolus</location>
    </subcellularLocation>
</comment>
<gene>
    <name evidence="11" type="ORF">M0R45_025096</name>
</gene>
<evidence type="ECO:0000256" key="4">
    <source>
        <dbReference type="ARBA" id="ARBA00022552"/>
    </source>
</evidence>
<dbReference type="PANTHER" id="PTHR12581:SF0">
    <property type="entry name" value="KRR1 SMALL SUBUNIT PROCESSOME COMPONENT HOMOLOG"/>
    <property type="match status" value="1"/>
</dbReference>
<dbReference type="GO" id="GO:0003723">
    <property type="term" value="F:RNA binding"/>
    <property type="evidence" value="ECO:0007669"/>
    <property type="project" value="UniProtKB-KW"/>
</dbReference>
<evidence type="ECO:0000313" key="12">
    <source>
        <dbReference type="Proteomes" id="UP001457282"/>
    </source>
</evidence>
<sequence>MEETPSPKRSQTTTEESRSPKRPKTTTEESRDFPLRDPDLPSEPNVDQMDLDKSGPSSIQNISIFTIPEKIQGSQLDDYFLSVESSIKRFGISCTLNQVDRTITLSKTDPDNIYEEKPGPALNKNGCFVMTSYTNYFHQKRATILQEAWPMVESLLEHLGISSTLNMVECSMTVSTTRRTVDPYVIDEACSLLELLCRTHVPPSMAIETLSGSRKHTLIKMGNEEGGLCSKFEIKKEEYRKRWEFLSHSLMALAETTRCHLFLNKDSITAVTAVEDSSTGLHVLREKVENCFTSSVDDLEDPHVKHMEMENEDDMLEVSFLYSLLDEKRAKKLQEAWPMVESSLKERGIYYTWNEAENSLTFSTTRRTNEPYVIDKAWHLLELLSTTHVPTSMAIEVMNGSMQHYHIKIRNQQGGLCSKFRIDKEEYLKRWNCLRFSLQALSELACCNLFLNETTVTAVGNSLAVSAVRAFVEDCILFNVCPAIAAQYITIFLKMNRPMENIENLHDCHMMEKSDGILEVTCLYRVYDDEEKLEEDRKMLEFCFKEHHISDTVIQVDDTCMTVSTSRVTGESDIIEKAWDLLELLSATCVPAPMAMKVLEGNLHYVFIKTGNEDGGLCSKYGIKEEQFVQLRQRLENCLKVNKVI</sequence>
<keyword evidence="5" id="KW-0694">RNA-binding</keyword>
<dbReference type="Gene3D" id="3.30.1370.10">
    <property type="entry name" value="K Homology domain, type 1"/>
    <property type="match status" value="4"/>
</dbReference>
<dbReference type="InterPro" id="IPR024166">
    <property type="entry name" value="rRNA_assembly_KRR1"/>
</dbReference>
<keyword evidence="6" id="KW-0539">Nucleus</keyword>
<evidence type="ECO:0000256" key="3">
    <source>
        <dbReference type="ARBA" id="ARBA00022517"/>
    </source>
</evidence>
<accession>A0AAW1WV27</accession>